<dbReference type="CDD" id="cd06464">
    <property type="entry name" value="ACD_sHsps-like"/>
    <property type="match status" value="1"/>
</dbReference>
<dbReference type="EMBL" id="QPEX01000010">
    <property type="protein sequence ID" value="RCS54155.1"/>
    <property type="molecule type" value="Genomic_DNA"/>
</dbReference>
<dbReference type="PANTHER" id="PTHR11527">
    <property type="entry name" value="HEAT-SHOCK PROTEIN 20 FAMILY MEMBER"/>
    <property type="match status" value="1"/>
</dbReference>
<evidence type="ECO:0000259" key="4">
    <source>
        <dbReference type="PROSITE" id="PS01031"/>
    </source>
</evidence>
<dbReference type="InterPro" id="IPR008978">
    <property type="entry name" value="HSP20-like_chaperone"/>
</dbReference>
<dbReference type="OrthoDB" id="268718at2"/>
<dbReference type="AlphaFoldDB" id="A0A368KWX1"/>
<sequence>MNASLTTSSPRRLFPWLRPGTFPRRQEEIDQLMQRFWNENGDGWNYFAMAPPVDIKETEENVTVRVDLPGVAADDVEIQLQGNQLTLRGEKQQEGEEKGETCHHSERQSGRFSRTITMPCEVVADKIKATMKNGTLNIVLPKSSEPRSHRIEVKSN</sequence>
<dbReference type="Pfam" id="PF00011">
    <property type="entry name" value="HSP20"/>
    <property type="match status" value="1"/>
</dbReference>
<evidence type="ECO:0000313" key="6">
    <source>
        <dbReference type="EMBL" id="RCS54155.1"/>
    </source>
</evidence>
<feature type="domain" description="CS" evidence="5">
    <location>
        <begin position="48"/>
        <end position="152"/>
    </location>
</feature>
<evidence type="ECO:0000259" key="5">
    <source>
        <dbReference type="PROSITE" id="PS51203"/>
    </source>
</evidence>
<gene>
    <name evidence="6" type="ORF">DTL42_03115</name>
</gene>
<dbReference type="PROSITE" id="PS51203">
    <property type="entry name" value="CS"/>
    <property type="match status" value="1"/>
</dbReference>
<feature type="compositionally biased region" description="Basic and acidic residues" evidence="3">
    <location>
        <begin position="88"/>
        <end position="109"/>
    </location>
</feature>
<accession>A0A368KWX1</accession>
<dbReference type="InterPro" id="IPR031107">
    <property type="entry name" value="Small_HSP"/>
</dbReference>
<evidence type="ECO:0000256" key="2">
    <source>
        <dbReference type="RuleBase" id="RU003616"/>
    </source>
</evidence>
<feature type="region of interest" description="Disordered" evidence="3">
    <location>
        <begin position="87"/>
        <end position="110"/>
    </location>
</feature>
<dbReference type="Proteomes" id="UP000253562">
    <property type="component" value="Unassembled WGS sequence"/>
</dbReference>
<proteinExistence type="inferred from homology"/>
<reference evidence="6 7" key="1">
    <citation type="submission" date="2018-07" db="EMBL/GenBank/DDBJ databases">
        <title>Comparative genomes isolates from brazilian mangrove.</title>
        <authorList>
            <person name="De Araujo J.E."/>
            <person name="Taketani R.G."/>
            <person name="Silva M.C.P."/>
            <person name="Lourenco M.V."/>
            <person name="Oliveira V.M."/>
            <person name="Andreote F.D."/>
        </authorList>
    </citation>
    <scope>NUCLEOTIDE SEQUENCE [LARGE SCALE GENOMIC DNA]</scope>
    <source>
        <strain evidence="6 7">HEX PRIS-MGV</strain>
    </source>
</reference>
<dbReference type="InterPro" id="IPR002068">
    <property type="entry name" value="A-crystallin/Hsp20_dom"/>
</dbReference>
<dbReference type="RefSeq" id="WP_114367221.1">
    <property type="nucleotide sequence ID" value="NZ_QPEX01000010.1"/>
</dbReference>
<protein>
    <submittedName>
        <fullName evidence="6">Hsp20/alpha crystallin family protein</fullName>
    </submittedName>
</protein>
<evidence type="ECO:0000313" key="7">
    <source>
        <dbReference type="Proteomes" id="UP000253562"/>
    </source>
</evidence>
<dbReference type="InterPro" id="IPR007052">
    <property type="entry name" value="CS_dom"/>
</dbReference>
<dbReference type="SUPFAM" id="SSF49764">
    <property type="entry name" value="HSP20-like chaperones"/>
    <property type="match status" value="1"/>
</dbReference>
<feature type="domain" description="SHSP" evidence="4">
    <location>
        <begin position="44"/>
        <end position="156"/>
    </location>
</feature>
<organism evidence="6 7">
    <name type="scientific">Bremerella cremea</name>
    <dbReference type="NCBI Taxonomy" id="1031537"/>
    <lineage>
        <taxon>Bacteria</taxon>
        <taxon>Pseudomonadati</taxon>
        <taxon>Planctomycetota</taxon>
        <taxon>Planctomycetia</taxon>
        <taxon>Pirellulales</taxon>
        <taxon>Pirellulaceae</taxon>
        <taxon>Bremerella</taxon>
    </lineage>
</organism>
<dbReference type="Gene3D" id="2.60.40.790">
    <property type="match status" value="1"/>
</dbReference>
<evidence type="ECO:0000256" key="3">
    <source>
        <dbReference type="SAM" id="MobiDB-lite"/>
    </source>
</evidence>
<evidence type="ECO:0000256" key="1">
    <source>
        <dbReference type="PROSITE-ProRule" id="PRU00285"/>
    </source>
</evidence>
<name>A0A368KWX1_9BACT</name>
<comment type="caution">
    <text evidence="6">The sequence shown here is derived from an EMBL/GenBank/DDBJ whole genome shotgun (WGS) entry which is preliminary data.</text>
</comment>
<comment type="similarity">
    <text evidence="1 2">Belongs to the small heat shock protein (HSP20) family.</text>
</comment>
<dbReference type="PROSITE" id="PS01031">
    <property type="entry name" value="SHSP"/>
    <property type="match status" value="1"/>
</dbReference>